<sequence>MSELMKILSYESRISIDVNPSLISILEDFNDDRDKQGNARMFGGRISVNMAYKLGPPERIMVPLNKLLQPIKMNTALGIVKQKTSASNMVFLETTVQVETFAYRKLMGPERSGRVRGVGYGVTSNQLDGKCIYQNGIGASNTTIVSDLLKEVDNQNVRVQDMTNVTGSSNLKELNIAQRLNFDQVDEQNIRVGEKTDVIGSPNSREQFGVSLELPVRESDLNLEPMAKSAPARGTLGLSGDFFCNDESATKTLC</sequence>
<proteinExistence type="predicted"/>
<dbReference type="EMBL" id="JAKOGI010000284">
    <property type="protein sequence ID" value="KAJ8437726.1"/>
    <property type="molecule type" value="Genomic_DNA"/>
</dbReference>
<protein>
    <submittedName>
        <fullName evidence="1">Uncharacterized protein</fullName>
    </submittedName>
</protein>
<reference evidence="1" key="1">
    <citation type="submission" date="2022-04" db="EMBL/GenBank/DDBJ databases">
        <title>Carnegiea gigantea Genome sequencing and assembly v2.</title>
        <authorList>
            <person name="Copetti D."/>
            <person name="Sanderson M.J."/>
            <person name="Burquez A."/>
            <person name="Wojciechowski M.F."/>
        </authorList>
    </citation>
    <scope>NUCLEOTIDE SEQUENCE</scope>
    <source>
        <strain evidence="1">SGP5-SGP5p</strain>
        <tissue evidence="1">Aerial part</tissue>
    </source>
</reference>
<accession>A0A9Q1K5M8</accession>
<dbReference type="Proteomes" id="UP001153076">
    <property type="component" value="Unassembled WGS sequence"/>
</dbReference>
<keyword evidence="2" id="KW-1185">Reference proteome</keyword>
<name>A0A9Q1K5M8_9CARY</name>
<dbReference type="OrthoDB" id="1921042at2759"/>
<evidence type="ECO:0000313" key="1">
    <source>
        <dbReference type="EMBL" id="KAJ8437726.1"/>
    </source>
</evidence>
<evidence type="ECO:0000313" key="2">
    <source>
        <dbReference type="Proteomes" id="UP001153076"/>
    </source>
</evidence>
<comment type="caution">
    <text evidence="1">The sequence shown here is derived from an EMBL/GenBank/DDBJ whole genome shotgun (WGS) entry which is preliminary data.</text>
</comment>
<organism evidence="1 2">
    <name type="scientific">Carnegiea gigantea</name>
    <dbReference type="NCBI Taxonomy" id="171969"/>
    <lineage>
        <taxon>Eukaryota</taxon>
        <taxon>Viridiplantae</taxon>
        <taxon>Streptophyta</taxon>
        <taxon>Embryophyta</taxon>
        <taxon>Tracheophyta</taxon>
        <taxon>Spermatophyta</taxon>
        <taxon>Magnoliopsida</taxon>
        <taxon>eudicotyledons</taxon>
        <taxon>Gunneridae</taxon>
        <taxon>Pentapetalae</taxon>
        <taxon>Caryophyllales</taxon>
        <taxon>Cactineae</taxon>
        <taxon>Cactaceae</taxon>
        <taxon>Cactoideae</taxon>
        <taxon>Echinocereeae</taxon>
        <taxon>Carnegiea</taxon>
    </lineage>
</organism>
<gene>
    <name evidence="1" type="ORF">Cgig2_009440</name>
</gene>
<dbReference type="AlphaFoldDB" id="A0A9Q1K5M8"/>